<gene>
    <name evidence="3" type="ORF">PVAND_016903</name>
</gene>
<feature type="compositionally biased region" description="Basic and acidic residues" evidence="2">
    <location>
        <begin position="1298"/>
        <end position="1323"/>
    </location>
</feature>
<feature type="compositionally biased region" description="Low complexity" evidence="2">
    <location>
        <begin position="1860"/>
        <end position="1879"/>
    </location>
</feature>
<feature type="region of interest" description="Disordered" evidence="2">
    <location>
        <begin position="1192"/>
        <end position="1261"/>
    </location>
</feature>
<feature type="compositionally biased region" description="Polar residues" evidence="2">
    <location>
        <begin position="284"/>
        <end position="301"/>
    </location>
</feature>
<reference evidence="3" key="1">
    <citation type="submission" date="2021-03" db="EMBL/GenBank/DDBJ databases">
        <title>Chromosome level genome of the anhydrobiotic midge Polypedilum vanderplanki.</title>
        <authorList>
            <person name="Yoshida Y."/>
            <person name="Kikawada T."/>
            <person name="Gusev O."/>
        </authorList>
    </citation>
    <scope>NUCLEOTIDE SEQUENCE</scope>
    <source>
        <strain evidence="3">NIAS01</strain>
        <tissue evidence="3">Whole body or cell culture</tissue>
    </source>
</reference>
<feature type="region of interest" description="Disordered" evidence="2">
    <location>
        <begin position="1529"/>
        <end position="1559"/>
    </location>
</feature>
<feature type="compositionally biased region" description="Low complexity" evidence="2">
    <location>
        <begin position="1213"/>
        <end position="1224"/>
    </location>
</feature>
<feature type="compositionally biased region" description="Polar residues" evidence="2">
    <location>
        <begin position="942"/>
        <end position="952"/>
    </location>
</feature>
<feature type="compositionally biased region" description="Low complexity" evidence="2">
    <location>
        <begin position="1243"/>
        <end position="1261"/>
    </location>
</feature>
<feature type="region of interest" description="Disordered" evidence="2">
    <location>
        <begin position="1398"/>
        <end position="1419"/>
    </location>
</feature>
<name>A0A9J6BH57_POLVA</name>
<feature type="compositionally biased region" description="Basic and acidic residues" evidence="2">
    <location>
        <begin position="827"/>
        <end position="849"/>
    </location>
</feature>
<feature type="coiled-coil region" evidence="1">
    <location>
        <begin position="372"/>
        <end position="399"/>
    </location>
</feature>
<protein>
    <submittedName>
        <fullName evidence="3">Uncharacterized protein</fullName>
    </submittedName>
</protein>
<feature type="compositionally biased region" description="Polar residues" evidence="2">
    <location>
        <begin position="1"/>
        <end position="16"/>
    </location>
</feature>
<feature type="compositionally biased region" description="Polar residues" evidence="2">
    <location>
        <begin position="885"/>
        <end position="895"/>
    </location>
</feature>
<feature type="compositionally biased region" description="Basic and acidic residues" evidence="2">
    <location>
        <begin position="1450"/>
        <end position="1481"/>
    </location>
</feature>
<evidence type="ECO:0000256" key="1">
    <source>
        <dbReference type="SAM" id="Coils"/>
    </source>
</evidence>
<feature type="compositionally biased region" description="Basic and acidic residues" evidence="2">
    <location>
        <begin position="250"/>
        <end position="261"/>
    </location>
</feature>
<feature type="region of interest" description="Disordered" evidence="2">
    <location>
        <begin position="1848"/>
        <end position="1879"/>
    </location>
</feature>
<feature type="compositionally biased region" description="Low complexity" evidence="2">
    <location>
        <begin position="263"/>
        <end position="283"/>
    </location>
</feature>
<organism evidence="3 4">
    <name type="scientific">Polypedilum vanderplanki</name>
    <name type="common">Sleeping chironomid midge</name>
    <dbReference type="NCBI Taxonomy" id="319348"/>
    <lineage>
        <taxon>Eukaryota</taxon>
        <taxon>Metazoa</taxon>
        <taxon>Ecdysozoa</taxon>
        <taxon>Arthropoda</taxon>
        <taxon>Hexapoda</taxon>
        <taxon>Insecta</taxon>
        <taxon>Pterygota</taxon>
        <taxon>Neoptera</taxon>
        <taxon>Endopterygota</taxon>
        <taxon>Diptera</taxon>
        <taxon>Nematocera</taxon>
        <taxon>Chironomoidea</taxon>
        <taxon>Chironomidae</taxon>
        <taxon>Chironominae</taxon>
        <taxon>Polypedilum</taxon>
        <taxon>Polypedilum</taxon>
    </lineage>
</organism>
<feature type="region of interest" description="Disordered" evidence="2">
    <location>
        <begin position="1"/>
        <end position="35"/>
    </location>
</feature>
<sequence>MYKEQSTSFAQSLPRVQTTPIQTKKPTQKKYRKTSFNSDDDILQLDPLDSIYTDQNETFSSYNYYHRKKYMNDEMRRRNEEHETKIMERDLQLRKVELLILTREDEIKTLKTKHKQELIEIQREMETEFRQKILDIRQDHEDEVKKLQRRLNDYEKEMTEIRKQLFESKTEVDVTKAILKSTNDRNVTLVEKIKDLMSEKMTRRSNTKHKGVQVDENSNNENAIDQISDLDQIMLNLVENTQKKWRKKTRESQERLREEKAGSISKTSQDSSSDLNSETSNRSQNDNFLNTFQPISPNELLNKTESSSDQQSDSSEKDTKNIKFPNLSESNQSTIVKKIIPVRRESICMRPIWQKTLKMKENVTMTKISKTIEIKENLNKEENSNLTQIEIEIDQKSDKITPEISQNLEKETLTIKNDKIKKNWMKNFKNMPKELEESLYEWMKSKNIEIKDLNDEKIIQKSDEESSEILTELNENANDEKETEILPSFNQKNLNFLNNSEQFKETSDNLTEIVIDEDKISPKITENDKSLPTDDKISSKIENSSEVTSKIETSANSITIKSEEIIKTEVDSESDTNLQQEVTKVTKNDSQTDNDKILSKSSENFSIRENYLQPQNDMIEAKLQTQVESTTENNFSHSELKMEETSENEINLIQKEIHSNLIRKNNECEIESNKNLPEKSNDDKLEIQSCTKSSTTILNYSLFKEKYDELFSKLDNNGAIVNKEEQAAQKIEVLSTQNVNNGTDEHKEDETLFPSNNVHKISVRMSRYDQTFPSIYGNLFTSQKSLNDDENSKYFQRSQSRQYSPSKYDRSLKECRTSPHSRQSYDSLRDDKSPSRESDRRSHSNERTTRFMHKKSSYYYNNDYRDYRSSQNRSRSPHYDDRRSNSPYYEQSTSRRFYDNRRPFNNDQKYSKFYKSSRSPTYDRNRSSSSPFNDRYRKRSPQNDYKQNWRQNEYFQRKNFIRNNREFSPTRKQHFYRENNQRFDFRRNFSQDDRQFYNKFSHFDRHSSYDGQNKNFYQKNQRYKFDENWQKKPMEESCKDMEMQRDKKEEIADDFKKNDDDIEKQKKTIFKRRHSVYVEKYFDDSERNLNFQNRSLSNENLDKIQQNLNESQKLINPFLNQEKSSISTSEDLRKLTYKNLFRNQNNEQQNVNIDGKRSEDYVKIDFIESPDEIPNKFLKFCEKDPRLRKNLSQNDEKIQIDEQQPKTKRIRLDSIGSSSDRSSLNIPITQCYQNDKKIERRSSISSQHSNSSSTTSNIKKQNLSTHVSTNYEAKILNFSSENEISKLDEEILKFCRENSENEKNSDEKIESEAENKKKEKENQESAGTINENKNKIAELMMEFEAENEIVSDGQSEYSMGTPTMLDFAQNDLKIFDEKENKGIQIISVVSINCDDKIETESSKNENSKNEDENLTKCEENSKSLVNLIENGDKLLSSKKRLTKNEVNSTKTEENSTKNDEKSTKMEENSTKVEESSTKMKENSTIIGQKLSKNAQILTEEFDKNSKEIEEKPTETSKIFSIDEILAHLHEESKQNDKKLENSQENSEDSKIHNKNDTEILEVQHKNEIKKDDKNIEENSQIFILTSHETSSMSKSDCETICDIEREIRSIIGSDSSELVTFKAKDQEKDPLEFDSEEEAQDLIEEIEIKAKKERKRRKLSKDMKKKSKKSQKQKKLERKDLIIPAVYNLRKKSQKKSSTLIYSDISSDESSQSSDTINKLREIFNDEERENSKLKFNGNKTHHNDKQQIVTKVYRMKDDVVDNDKNKKPRRRKTIEKRQSVEEFCGNRLIDTIRNTCNQLISESSSENESNETKLQIHAINESEKIEIDSQEKVDEPKILKSSILQKEISNSSNSKPEASNFMPEISSSSISKPELSNSVTSKSELSNLQTIQQSNSNSLNLEQSNSNSSILQQQLLKSSILKPETSILQPEVQNTTILPPQQPVSTEVTQVEISTAHSLLQLASSPSILKFDAIPKTVSDVLIKPIKKRRQSMFDPSMSKKTNALFEREPSLLKYLSIDSSWQPAPKSIINESQKTFKSVKETILQRHMDEIGQIQAPTVQQQFIQYQPSMFIQNNPTMNVTNTSDVKIYQHNLMPKVQTIPMNISHLVPPLKVDYQQLSVTSPIQNETVNNFMPIIRTNSLPKEPIIEQKSNNSPPRSYGGSLITSDQLNSCQSSPIFEIDKNDQEITKITLSAVKNSQENQDKIFPLFSPSPQPFVVEDVARYEARRAIRLEILKIVTDELNVFYELKKFESDKPKELFKAMARTLTSHFSEINPDKMPSKNEIKNYIFEIFYNKDVIKSSEDFLLDE</sequence>
<feature type="region of interest" description="Disordered" evidence="2">
    <location>
        <begin position="1436"/>
        <end position="1486"/>
    </location>
</feature>
<feature type="region of interest" description="Disordered" evidence="2">
    <location>
        <begin position="200"/>
        <end position="220"/>
    </location>
</feature>
<feature type="compositionally biased region" description="Basic and acidic residues" evidence="2">
    <location>
        <begin position="807"/>
        <end position="817"/>
    </location>
</feature>
<keyword evidence="1" id="KW-0175">Coiled coil</keyword>
<feature type="region of interest" description="Disordered" evidence="2">
    <location>
        <begin position="791"/>
        <end position="952"/>
    </location>
</feature>
<feature type="compositionally biased region" description="Basic and acidic residues" evidence="2">
    <location>
        <begin position="1194"/>
        <end position="1205"/>
    </location>
</feature>
<feature type="region of interest" description="Disordered" evidence="2">
    <location>
        <begin position="1652"/>
        <end position="1676"/>
    </location>
</feature>
<dbReference type="Proteomes" id="UP001107558">
    <property type="component" value="Chromosome 4"/>
</dbReference>
<feature type="region of interest" description="Disordered" evidence="2">
    <location>
        <begin position="1298"/>
        <end position="1333"/>
    </location>
</feature>
<comment type="caution">
    <text evidence="3">The sequence shown here is derived from an EMBL/GenBank/DDBJ whole genome shotgun (WGS) entry which is preliminary data.</text>
</comment>
<evidence type="ECO:0000313" key="3">
    <source>
        <dbReference type="EMBL" id="KAG5669000.1"/>
    </source>
</evidence>
<feature type="compositionally biased region" description="Low complexity" evidence="2">
    <location>
        <begin position="303"/>
        <end position="313"/>
    </location>
</feature>
<feature type="compositionally biased region" description="Polar residues" evidence="2">
    <location>
        <begin position="1848"/>
        <end position="1858"/>
    </location>
</feature>
<dbReference type="EMBL" id="JADBJN010000004">
    <property type="protein sequence ID" value="KAG5669000.1"/>
    <property type="molecule type" value="Genomic_DNA"/>
</dbReference>
<feature type="compositionally biased region" description="Polar residues" evidence="2">
    <location>
        <begin position="905"/>
        <end position="920"/>
    </location>
</feature>
<feature type="compositionally biased region" description="Polar residues" evidence="2">
    <location>
        <begin position="793"/>
        <end position="805"/>
    </location>
</feature>
<evidence type="ECO:0000313" key="4">
    <source>
        <dbReference type="Proteomes" id="UP001107558"/>
    </source>
</evidence>
<keyword evidence="4" id="KW-1185">Reference proteome</keyword>
<evidence type="ECO:0000256" key="2">
    <source>
        <dbReference type="SAM" id="MobiDB-lite"/>
    </source>
</evidence>
<feature type="coiled-coil region" evidence="1">
    <location>
        <begin position="130"/>
        <end position="199"/>
    </location>
</feature>
<proteinExistence type="predicted"/>
<accession>A0A9J6BH57</accession>
<feature type="region of interest" description="Disordered" evidence="2">
    <location>
        <begin position="244"/>
        <end position="326"/>
    </location>
</feature>